<protein>
    <submittedName>
        <fullName evidence="1">Uncharacterized protein</fullName>
    </submittedName>
</protein>
<reference evidence="1" key="1">
    <citation type="submission" date="2022-02" db="EMBL/GenBank/DDBJ databases">
        <title>Plant Genome Project.</title>
        <authorList>
            <person name="Zhang R.-G."/>
        </authorList>
    </citation>
    <scope>NUCLEOTIDE SEQUENCE</scope>
    <source>
        <strain evidence="1">AT1</strain>
    </source>
</reference>
<evidence type="ECO:0000313" key="1">
    <source>
        <dbReference type="EMBL" id="KAI8537005.1"/>
    </source>
</evidence>
<accession>A0ACC0M7S0</accession>
<sequence>MTGVQRHRGQDRARGRAGVAATSATAFRQGVTATTKTCPCYFNLINTRISGCKCPPLTGFYLVIFSNST</sequence>
<proteinExistence type="predicted"/>
<keyword evidence="2" id="KW-1185">Reference proteome</keyword>
<dbReference type="EMBL" id="CM046397">
    <property type="protein sequence ID" value="KAI8537005.1"/>
    <property type="molecule type" value="Genomic_DNA"/>
</dbReference>
<gene>
    <name evidence="1" type="ORF">RHMOL_Rhmol10G0301500</name>
</gene>
<dbReference type="Proteomes" id="UP001062846">
    <property type="component" value="Chromosome 10"/>
</dbReference>
<organism evidence="1 2">
    <name type="scientific">Rhododendron molle</name>
    <name type="common">Chinese azalea</name>
    <name type="synonym">Azalea mollis</name>
    <dbReference type="NCBI Taxonomy" id="49168"/>
    <lineage>
        <taxon>Eukaryota</taxon>
        <taxon>Viridiplantae</taxon>
        <taxon>Streptophyta</taxon>
        <taxon>Embryophyta</taxon>
        <taxon>Tracheophyta</taxon>
        <taxon>Spermatophyta</taxon>
        <taxon>Magnoliopsida</taxon>
        <taxon>eudicotyledons</taxon>
        <taxon>Gunneridae</taxon>
        <taxon>Pentapetalae</taxon>
        <taxon>asterids</taxon>
        <taxon>Ericales</taxon>
        <taxon>Ericaceae</taxon>
        <taxon>Ericoideae</taxon>
        <taxon>Rhodoreae</taxon>
        <taxon>Rhododendron</taxon>
    </lineage>
</organism>
<name>A0ACC0M7S0_RHOML</name>
<evidence type="ECO:0000313" key="2">
    <source>
        <dbReference type="Proteomes" id="UP001062846"/>
    </source>
</evidence>
<comment type="caution">
    <text evidence="1">The sequence shown here is derived from an EMBL/GenBank/DDBJ whole genome shotgun (WGS) entry which is preliminary data.</text>
</comment>